<evidence type="ECO:0000256" key="2">
    <source>
        <dbReference type="ARBA" id="ARBA00022723"/>
    </source>
</evidence>
<dbReference type="InterPro" id="IPR004017">
    <property type="entry name" value="Cys_rich_dom"/>
</dbReference>
<dbReference type="RefSeq" id="WP_166148371.1">
    <property type="nucleotide sequence ID" value="NZ_JAAOIW010000003.1"/>
</dbReference>
<keyword evidence="3" id="KW-0677">Repeat</keyword>
<dbReference type="EC" id="1.1.99.14" evidence="6"/>
<comment type="function">
    <text evidence="6">Component of a complex that catalyzes the oxidation of glycolate to glyoxylate.</text>
</comment>
<sequence>MNEHLEALRVELKYDKTKACVQCGYCLPVCPTYVTMGKETHSPRGRINLIKMVGEGKIKDLSVLEEPLDLCLGCRACETVCPTGVEYGSLLEAARAAIIRRKKYSLPSRIARNFAFKRMFPSRRAMNLVGNAMWLYEKSGAQKAARKSGLTHKLPGHLGEFEAIAPPAVSPFERASLPKFSKAKGKLKYNVAFFVGCVMDAMFRRINELSVKLLAEAGCDVTIIENQTCCGALHAHSGELDESKTLAKANIAAFSRGNFDFIINNAGGCGAIMVEYGDLLEDEPDWAERARQFSAKSKDISQVIALCGGIQGEARQSERVTYQRSCHMTNVQKVTREPLQLIQGVRNVELIEMKDADMCCGSAGIYNIVHFDASMDILDLKMNSVKQTQTTTIITTNPGCLLQMKLGIEREQLQESMRAVHLVEYLAEAAGIS</sequence>
<dbReference type="Proteomes" id="UP001165962">
    <property type="component" value="Unassembled WGS sequence"/>
</dbReference>
<dbReference type="Pfam" id="PF02754">
    <property type="entry name" value="CCG"/>
    <property type="match status" value="2"/>
</dbReference>
<dbReference type="Pfam" id="PF13183">
    <property type="entry name" value="Fer4_8"/>
    <property type="match status" value="1"/>
</dbReference>
<evidence type="ECO:0000256" key="4">
    <source>
        <dbReference type="ARBA" id="ARBA00023004"/>
    </source>
</evidence>
<dbReference type="PANTHER" id="PTHR32479">
    <property type="entry name" value="GLYCOLATE OXIDASE IRON-SULFUR SUBUNIT"/>
    <property type="match status" value="1"/>
</dbReference>
<feature type="domain" description="4Fe-4S ferredoxin-type" evidence="7">
    <location>
        <begin position="61"/>
        <end position="85"/>
    </location>
</feature>
<gene>
    <name evidence="8" type="ORF">G9U52_08425</name>
</gene>
<evidence type="ECO:0000313" key="8">
    <source>
        <dbReference type="EMBL" id="NHN29858.1"/>
    </source>
</evidence>
<comment type="catalytic activity">
    <reaction evidence="6">
        <text>(R)-lactate + A = pyruvate + AH2</text>
        <dbReference type="Rhea" id="RHEA:15089"/>
        <dbReference type="ChEBI" id="CHEBI:13193"/>
        <dbReference type="ChEBI" id="CHEBI:15361"/>
        <dbReference type="ChEBI" id="CHEBI:16004"/>
        <dbReference type="ChEBI" id="CHEBI:17499"/>
    </reaction>
</comment>
<dbReference type="Gene3D" id="1.10.1060.10">
    <property type="entry name" value="Alpha-helical ferredoxin"/>
    <property type="match status" value="1"/>
</dbReference>
<keyword evidence="6" id="KW-0813">Transport</keyword>
<keyword evidence="2 6" id="KW-0479">Metal-binding</keyword>
<keyword evidence="6" id="KW-0249">Electron transport</keyword>
<accession>A0ABX0J1N2</accession>
<comment type="catalytic activity">
    <reaction evidence="6">
        <text>glycolate + A = glyoxylate + AH2</text>
        <dbReference type="Rhea" id="RHEA:21264"/>
        <dbReference type="ChEBI" id="CHEBI:13193"/>
        <dbReference type="ChEBI" id="CHEBI:17499"/>
        <dbReference type="ChEBI" id="CHEBI:29805"/>
        <dbReference type="ChEBI" id="CHEBI:36655"/>
        <dbReference type="EC" id="1.1.99.14"/>
    </reaction>
</comment>
<keyword evidence="4 6" id="KW-0408">Iron</keyword>
<dbReference type="InterPro" id="IPR017896">
    <property type="entry name" value="4Fe4S_Fe-S-bd"/>
</dbReference>
<name>A0ABX0J1N2_9BACL</name>
<dbReference type="PANTHER" id="PTHR32479:SF17">
    <property type="entry name" value="GLYCOLATE OXIDASE IRON-SULFUR SUBUNIT"/>
    <property type="match status" value="1"/>
</dbReference>
<evidence type="ECO:0000256" key="1">
    <source>
        <dbReference type="ARBA" id="ARBA00022485"/>
    </source>
</evidence>
<evidence type="ECO:0000256" key="6">
    <source>
        <dbReference type="PIRNR" id="PIRNR000139"/>
    </source>
</evidence>
<evidence type="ECO:0000313" key="9">
    <source>
        <dbReference type="Proteomes" id="UP001165962"/>
    </source>
</evidence>
<evidence type="ECO:0000256" key="3">
    <source>
        <dbReference type="ARBA" id="ARBA00022737"/>
    </source>
</evidence>
<dbReference type="PROSITE" id="PS00198">
    <property type="entry name" value="4FE4S_FER_1"/>
    <property type="match status" value="1"/>
</dbReference>
<dbReference type="PROSITE" id="PS51379">
    <property type="entry name" value="4FE4S_FER_2"/>
    <property type="match status" value="2"/>
</dbReference>
<dbReference type="InterPro" id="IPR009051">
    <property type="entry name" value="Helical_ferredxn"/>
</dbReference>
<proteinExistence type="predicted"/>
<dbReference type="PIRSF" id="PIRSF000139">
    <property type="entry name" value="Glc_ox_4Fe-4S"/>
    <property type="match status" value="1"/>
</dbReference>
<evidence type="ECO:0000259" key="7">
    <source>
        <dbReference type="PROSITE" id="PS51379"/>
    </source>
</evidence>
<comment type="caution">
    <text evidence="8">The sequence shown here is derived from an EMBL/GenBank/DDBJ whole genome shotgun (WGS) entry which is preliminary data.</text>
</comment>
<dbReference type="InterPro" id="IPR012257">
    <property type="entry name" value="Glc_ox_4Fe-4S"/>
</dbReference>
<reference evidence="8" key="1">
    <citation type="submission" date="2020-03" db="EMBL/GenBank/DDBJ databases">
        <title>Draft sequencing of Paenibacilllus sp. S3N08.</title>
        <authorList>
            <person name="Kim D.-U."/>
        </authorList>
    </citation>
    <scope>NUCLEOTIDE SEQUENCE</scope>
    <source>
        <strain evidence="8">S3N08</strain>
    </source>
</reference>
<feature type="domain" description="4Fe-4S ferredoxin-type" evidence="7">
    <location>
        <begin position="10"/>
        <end position="39"/>
    </location>
</feature>
<keyword evidence="1 6" id="KW-0004">4Fe-4S</keyword>
<keyword evidence="9" id="KW-1185">Reference proteome</keyword>
<dbReference type="EMBL" id="JAAOIW010000003">
    <property type="protein sequence ID" value="NHN29858.1"/>
    <property type="molecule type" value="Genomic_DNA"/>
</dbReference>
<organism evidence="8 9">
    <name type="scientific">Paenibacillus agricola</name>
    <dbReference type="NCBI Taxonomy" id="2716264"/>
    <lineage>
        <taxon>Bacteria</taxon>
        <taxon>Bacillati</taxon>
        <taxon>Bacillota</taxon>
        <taxon>Bacilli</taxon>
        <taxon>Bacillales</taxon>
        <taxon>Paenibacillaceae</taxon>
        <taxon>Paenibacillus</taxon>
    </lineage>
</organism>
<dbReference type="SUPFAM" id="SSF46548">
    <property type="entry name" value="alpha-helical ferredoxin"/>
    <property type="match status" value="1"/>
</dbReference>
<protein>
    <recommendedName>
        <fullName evidence="6">Glycolate oxidase iron-sulfur subunit</fullName>
        <ecNumber evidence="6">1.1.99.14</ecNumber>
    </recommendedName>
</protein>
<dbReference type="InterPro" id="IPR017900">
    <property type="entry name" value="4Fe4S_Fe_S_CS"/>
</dbReference>
<comment type="cofactor">
    <cofactor evidence="6">
        <name>[4Fe-4S] cluster</name>
        <dbReference type="ChEBI" id="CHEBI:49883"/>
    </cofactor>
    <text evidence="6">Binds 2 [4Fe-4S] clusters.</text>
</comment>
<evidence type="ECO:0000256" key="5">
    <source>
        <dbReference type="ARBA" id="ARBA00023014"/>
    </source>
</evidence>
<keyword evidence="5 6" id="KW-0411">Iron-sulfur</keyword>